<sequence>METEFTKLKNLFFHINSGLKNMANVESSINYSNDMTQVIISLL</sequence>
<evidence type="ECO:0000313" key="1">
    <source>
        <dbReference type="EMBL" id="KMT16429.1"/>
    </source>
</evidence>
<organism evidence="1 2">
    <name type="scientific">Beta vulgaris subsp. vulgaris</name>
    <name type="common">Beet</name>
    <dbReference type="NCBI Taxonomy" id="3555"/>
    <lineage>
        <taxon>Eukaryota</taxon>
        <taxon>Viridiplantae</taxon>
        <taxon>Streptophyta</taxon>
        <taxon>Embryophyta</taxon>
        <taxon>Tracheophyta</taxon>
        <taxon>Spermatophyta</taxon>
        <taxon>Magnoliopsida</taxon>
        <taxon>eudicotyledons</taxon>
        <taxon>Gunneridae</taxon>
        <taxon>Pentapetalae</taxon>
        <taxon>Caryophyllales</taxon>
        <taxon>Chenopodiaceae</taxon>
        <taxon>Betoideae</taxon>
        <taxon>Beta</taxon>
    </lineage>
</organism>
<protein>
    <submittedName>
        <fullName evidence="1">Uncharacterized protein</fullName>
    </submittedName>
</protein>
<accession>A0A0J8CWF6</accession>
<name>A0A0J8CWF6_BETVV</name>
<dbReference type="AlphaFoldDB" id="A0A0J8CWF6"/>
<evidence type="ECO:0000313" key="2">
    <source>
        <dbReference type="Proteomes" id="UP000035740"/>
    </source>
</evidence>
<gene>
    <name evidence="1" type="ORF">BVRB_3g050550</name>
</gene>
<reference evidence="1 2" key="1">
    <citation type="journal article" date="2014" name="Nature">
        <title>The genome of the recently domesticated crop plant sugar beet (Beta vulgaris).</title>
        <authorList>
            <person name="Dohm J.C."/>
            <person name="Minoche A.E."/>
            <person name="Holtgrawe D."/>
            <person name="Capella-Gutierrez S."/>
            <person name="Zakrzewski F."/>
            <person name="Tafer H."/>
            <person name="Rupp O."/>
            <person name="Sorensen T.R."/>
            <person name="Stracke R."/>
            <person name="Reinhardt R."/>
            <person name="Goesmann A."/>
            <person name="Kraft T."/>
            <person name="Schulz B."/>
            <person name="Stadler P.F."/>
            <person name="Schmidt T."/>
            <person name="Gabaldon T."/>
            <person name="Lehrach H."/>
            <person name="Weisshaar B."/>
            <person name="Himmelbauer H."/>
        </authorList>
    </citation>
    <scope>NUCLEOTIDE SEQUENCE [LARGE SCALE GENOMIC DNA]</scope>
    <source>
        <tissue evidence="1">Taproot</tissue>
    </source>
</reference>
<proteinExistence type="predicted"/>
<dbReference type="Gramene" id="KMT16429">
    <property type="protein sequence ID" value="KMT16429"/>
    <property type="gene ID" value="BVRB_3g050550"/>
</dbReference>
<dbReference type="EMBL" id="KQ090056">
    <property type="protein sequence ID" value="KMT16429.1"/>
    <property type="molecule type" value="Genomic_DNA"/>
</dbReference>
<keyword evidence="2" id="KW-1185">Reference proteome</keyword>
<dbReference type="Proteomes" id="UP000035740">
    <property type="component" value="Chromosome 3"/>
</dbReference>